<gene>
    <name evidence="3" type="ORF">SAMN04488526_1435</name>
</gene>
<proteinExistence type="predicted"/>
<dbReference type="Proteomes" id="UP000199283">
    <property type="component" value="Unassembled WGS sequence"/>
</dbReference>
<evidence type="ECO:0000313" key="3">
    <source>
        <dbReference type="EMBL" id="SEK87476.1"/>
    </source>
</evidence>
<dbReference type="GO" id="GO:0000160">
    <property type="term" value="P:phosphorelay signal transduction system"/>
    <property type="evidence" value="ECO:0007669"/>
    <property type="project" value="InterPro"/>
</dbReference>
<evidence type="ECO:0000313" key="4">
    <source>
        <dbReference type="Proteomes" id="UP000199283"/>
    </source>
</evidence>
<dbReference type="SUPFAM" id="SSF52172">
    <property type="entry name" value="CheY-like"/>
    <property type="match status" value="1"/>
</dbReference>
<feature type="domain" description="Response regulatory" evidence="2">
    <location>
        <begin position="3"/>
        <end position="134"/>
    </location>
</feature>
<dbReference type="InterPro" id="IPR001789">
    <property type="entry name" value="Sig_transdc_resp-reg_receiver"/>
</dbReference>
<dbReference type="AlphaFoldDB" id="A0A1H7KLS9"/>
<dbReference type="InterPro" id="IPR011006">
    <property type="entry name" value="CheY-like_superfamily"/>
</dbReference>
<dbReference type="Gene3D" id="3.40.50.2300">
    <property type="match status" value="1"/>
</dbReference>
<protein>
    <recommendedName>
        <fullName evidence="2">Response regulatory domain-containing protein</fullName>
    </recommendedName>
</protein>
<sequence length="154" mass="17797">MTQVLLVEDDENKRSRITDYYCERFPRDAFTYADAMVTGLRAAREIRPDLIILDMTLPNYSISAAQGYNPMRPFGGRDFLRQLLRLDLVTKVVIVTQFETFGSPPNLVNLSGLDDELRREFDPVYLGSIYYHASKASWQAELSMYRETLKPESE</sequence>
<evidence type="ECO:0000259" key="2">
    <source>
        <dbReference type="PROSITE" id="PS50110"/>
    </source>
</evidence>
<name>A0A1H7KLS9_9RHOB</name>
<accession>A0A1H7KLS9</accession>
<evidence type="ECO:0000256" key="1">
    <source>
        <dbReference type="PROSITE-ProRule" id="PRU00169"/>
    </source>
</evidence>
<dbReference type="EMBL" id="FNZQ01000002">
    <property type="protein sequence ID" value="SEK87476.1"/>
    <property type="molecule type" value="Genomic_DNA"/>
</dbReference>
<dbReference type="PROSITE" id="PS50110">
    <property type="entry name" value="RESPONSE_REGULATORY"/>
    <property type="match status" value="1"/>
</dbReference>
<dbReference type="STRING" id="188906.SAMN04488526_1435"/>
<reference evidence="3 4" key="1">
    <citation type="submission" date="2016-10" db="EMBL/GenBank/DDBJ databases">
        <authorList>
            <person name="de Groot N.N."/>
        </authorList>
    </citation>
    <scope>NUCLEOTIDE SEQUENCE [LARGE SCALE GENOMIC DNA]</scope>
    <source>
        <strain evidence="3 4">DSM 14858</strain>
    </source>
</reference>
<keyword evidence="1" id="KW-0597">Phosphoprotein</keyword>
<keyword evidence="4" id="KW-1185">Reference proteome</keyword>
<organism evidence="3 4">
    <name type="scientific">Jannaschia helgolandensis</name>
    <dbReference type="NCBI Taxonomy" id="188906"/>
    <lineage>
        <taxon>Bacteria</taxon>
        <taxon>Pseudomonadati</taxon>
        <taxon>Pseudomonadota</taxon>
        <taxon>Alphaproteobacteria</taxon>
        <taxon>Rhodobacterales</taxon>
        <taxon>Roseobacteraceae</taxon>
        <taxon>Jannaschia</taxon>
    </lineage>
</organism>
<feature type="modified residue" description="4-aspartylphosphate" evidence="1">
    <location>
        <position position="54"/>
    </location>
</feature>
<dbReference type="OrthoDB" id="5292887at2"/>
<dbReference type="RefSeq" id="WP_139204674.1">
    <property type="nucleotide sequence ID" value="NZ_FNZQ01000002.1"/>
</dbReference>